<dbReference type="GeneID" id="92501213"/>
<dbReference type="GO" id="GO:0004150">
    <property type="term" value="F:dihydroneopterin aldolase activity"/>
    <property type="evidence" value="ECO:0007669"/>
    <property type="project" value="UniProtKB-UniRule"/>
</dbReference>
<dbReference type="PANTHER" id="PTHR42844">
    <property type="entry name" value="DIHYDRONEOPTERIN ALDOLASE 1-RELATED"/>
    <property type="match status" value="1"/>
</dbReference>
<dbReference type="CDD" id="cd00534">
    <property type="entry name" value="DHNA_DHNTPE"/>
    <property type="match status" value="1"/>
</dbReference>
<dbReference type="STRING" id="1280948.HY36_05690"/>
<name>A0A059DZP3_9PROT</name>
<organism evidence="9 10">
    <name type="scientific">Hyphomonas atlantica</name>
    <dbReference type="NCBI Taxonomy" id="1280948"/>
    <lineage>
        <taxon>Bacteria</taxon>
        <taxon>Pseudomonadati</taxon>
        <taxon>Pseudomonadota</taxon>
        <taxon>Alphaproteobacteria</taxon>
        <taxon>Hyphomonadales</taxon>
        <taxon>Hyphomonadaceae</taxon>
        <taxon>Hyphomonas</taxon>
    </lineage>
</organism>
<dbReference type="InterPro" id="IPR006156">
    <property type="entry name" value="Dihydroneopterin_aldolase"/>
</dbReference>
<dbReference type="RefSeq" id="WP_035552361.1">
    <property type="nucleotide sequence ID" value="NZ_AWFH01000023.1"/>
</dbReference>
<dbReference type="UniPathway" id="UPA00077">
    <property type="reaction ID" value="UER00154"/>
</dbReference>
<evidence type="ECO:0000313" key="11">
    <source>
        <dbReference type="Proteomes" id="UP000263957"/>
    </source>
</evidence>
<comment type="caution">
    <text evidence="9">The sequence shown here is derived from an EMBL/GenBank/DDBJ whole genome shotgun (WGS) entry which is preliminary data.</text>
</comment>
<dbReference type="EMBL" id="AWFH01000023">
    <property type="protein sequence ID" value="KCZ60472.1"/>
    <property type="molecule type" value="Genomic_DNA"/>
</dbReference>
<feature type="domain" description="Dihydroneopterin aldolase/epimerase" evidence="7">
    <location>
        <begin position="5"/>
        <end position="117"/>
    </location>
</feature>
<dbReference type="AlphaFoldDB" id="A0A059DZP3"/>
<reference evidence="9 10" key="1">
    <citation type="journal article" date="2014" name="Antonie Van Leeuwenhoek">
        <title>Hyphomonas beringensis sp. nov. and Hyphomonas chukchiensis sp. nov., isolated from surface seawater of the Bering Sea and Chukchi Sea.</title>
        <authorList>
            <person name="Li C."/>
            <person name="Lai Q."/>
            <person name="Li G."/>
            <person name="Dong C."/>
            <person name="Wang J."/>
            <person name="Liao Y."/>
            <person name="Shao Z."/>
        </authorList>
    </citation>
    <scope>NUCLEOTIDE SEQUENCE [LARGE SCALE GENOMIC DNA]</scope>
    <source>
        <strain evidence="9 10">22II1-22F38</strain>
    </source>
</reference>
<evidence type="ECO:0000256" key="4">
    <source>
        <dbReference type="ARBA" id="ARBA00022909"/>
    </source>
</evidence>
<evidence type="ECO:0000313" key="10">
    <source>
        <dbReference type="Proteomes" id="UP000024547"/>
    </source>
</evidence>
<dbReference type="PATRIC" id="fig|1280948.3.peg.2194"/>
<protein>
    <recommendedName>
        <fullName evidence="6">7,8-dihydroneopterin aldolase</fullName>
        <ecNumber evidence="6">4.1.2.25</ecNumber>
    </recommendedName>
</protein>
<accession>A0A059DZP3</accession>
<gene>
    <name evidence="8" type="primary">folB</name>
    <name evidence="8" type="ORF">DD728_02420</name>
    <name evidence="9" type="ORF">HY36_05690</name>
</gene>
<proteinExistence type="inferred from homology"/>
<dbReference type="Pfam" id="PF02152">
    <property type="entry name" value="FolB"/>
    <property type="match status" value="1"/>
</dbReference>
<dbReference type="GO" id="GO:0046656">
    <property type="term" value="P:folic acid biosynthetic process"/>
    <property type="evidence" value="ECO:0007669"/>
    <property type="project" value="UniProtKB-UniRule"/>
</dbReference>
<dbReference type="EMBL" id="DOGS01000055">
    <property type="protein sequence ID" value="HBQ47732.1"/>
    <property type="molecule type" value="Genomic_DNA"/>
</dbReference>
<dbReference type="SMART" id="SM00905">
    <property type="entry name" value="FolB"/>
    <property type="match status" value="1"/>
</dbReference>
<keyword evidence="10" id="KW-1185">Reference proteome</keyword>
<evidence type="ECO:0000256" key="5">
    <source>
        <dbReference type="ARBA" id="ARBA00023239"/>
    </source>
</evidence>
<evidence type="ECO:0000313" key="9">
    <source>
        <dbReference type="EMBL" id="KCZ60472.1"/>
    </source>
</evidence>
<comment type="similarity">
    <text evidence="3 6">Belongs to the DHNA family.</text>
</comment>
<reference evidence="8 11" key="2">
    <citation type="journal article" date="2018" name="Nat. Biotechnol.">
        <title>A standardized bacterial taxonomy based on genome phylogeny substantially revises the tree of life.</title>
        <authorList>
            <person name="Parks D.H."/>
            <person name="Chuvochina M."/>
            <person name="Waite D.W."/>
            <person name="Rinke C."/>
            <person name="Skarshewski A."/>
            <person name="Chaumeil P.A."/>
            <person name="Hugenholtz P."/>
        </authorList>
    </citation>
    <scope>NUCLEOTIDE SEQUENCE [LARGE SCALE GENOMIC DNA]</scope>
    <source>
        <strain evidence="8">UBA10378</strain>
    </source>
</reference>
<dbReference type="Proteomes" id="UP000263957">
    <property type="component" value="Unassembled WGS sequence"/>
</dbReference>
<dbReference type="InterPro" id="IPR043133">
    <property type="entry name" value="GTP-CH-I_C/QueF"/>
</dbReference>
<evidence type="ECO:0000256" key="3">
    <source>
        <dbReference type="ARBA" id="ARBA00005708"/>
    </source>
</evidence>
<dbReference type="NCBIfam" id="TIGR00525">
    <property type="entry name" value="folB"/>
    <property type="match status" value="1"/>
</dbReference>
<dbReference type="GO" id="GO:0046654">
    <property type="term" value="P:tetrahydrofolate biosynthetic process"/>
    <property type="evidence" value="ECO:0007669"/>
    <property type="project" value="UniProtKB-UniRule"/>
</dbReference>
<dbReference type="SUPFAM" id="SSF55620">
    <property type="entry name" value="Tetrahydrobiopterin biosynthesis enzymes-like"/>
    <property type="match status" value="1"/>
</dbReference>
<dbReference type="PANTHER" id="PTHR42844:SF1">
    <property type="entry name" value="DIHYDRONEOPTERIN ALDOLASE 1-RELATED"/>
    <property type="match status" value="1"/>
</dbReference>
<comment type="function">
    <text evidence="6">Catalyzes the conversion of 7,8-dihydroneopterin to 6-hydroxymethyl-7,8-dihydropterin.</text>
</comment>
<dbReference type="Proteomes" id="UP000024547">
    <property type="component" value="Unassembled WGS sequence"/>
</dbReference>
<evidence type="ECO:0000313" key="8">
    <source>
        <dbReference type="EMBL" id="HBQ47732.1"/>
    </source>
</evidence>
<evidence type="ECO:0000256" key="6">
    <source>
        <dbReference type="RuleBase" id="RU362079"/>
    </source>
</evidence>
<dbReference type="EC" id="4.1.2.25" evidence="6"/>
<dbReference type="InterPro" id="IPR006157">
    <property type="entry name" value="FolB_dom"/>
</dbReference>
<comment type="catalytic activity">
    <reaction evidence="1 6">
        <text>7,8-dihydroneopterin = 6-hydroxymethyl-7,8-dihydropterin + glycolaldehyde</text>
        <dbReference type="Rhea" id="RHEA:10540"/>
        <dbReference type="ChEBI" id="CHEBI:17001"/>
        <dbReference type="ChEBI" id="CHEBI:17071"/>
        <dbReference type="ChEBI" id="CHEBI:44841"/>
        <dbReference type="EC" id="4.1.2.25"/>
    </reaction>
</comment>
<sequence>MTDRIFVTNLCLHGFHGVHKAEKSLGQKFFIDIDCRLGQPATSTDLMEETVHYGEVCDLAEELSGKTVFNLIETFAERIADAILQKWDIVEEVTVTVRKPSAPIRHLVDHVGVSITRARNG</sequence>
<evidence type="ECO:0000256" key="2">
    <source>
        <dbReference type="ARBA" id="ARBA00005013"/>
    </source>
</evidence>
<dbReference type="Gene3D" id="3.30.1130.10">
    <property type="match status" value="1"/>
</dbReference>
<evidence type="ECO:0000259" key="7">
    <source>
        <dbReference type="SMART" id="SM00905"/>
    </source>
</evidence>
<evidence type="ECO:0000256" key="1">
    <source>
        <dbReference type="ARBA" id="ARBA00001353"/>
    </source>
</evidence>
<keyword evidence="4 6" id="KW-0289">Folate biosynthesis</keyword>
<keyword evidence="5 6" id="KW-0456">Lyase</keyword>
<comment type="pathway">
    <text evidence="2 6">Cofactor biosynthesis; tetrahydrofolate biosynthesis; 2-amino-4-hydroxy-6-hydroxymethyl-7,8-dihydropteridine diphosphate from 7,8-dihydroneopterin triphosphate: step 3/4.</text>
</comment>
<dbReference type="OrthoDB" id="9808041at2"/>
<dbReference type="NCBIfam" id="TIGR00526">
    <property type="entry name" value="folB_dom"/>
    <property type="match status" value="1"/>
</dbReference>
<dbReference type="GO" id="GO:0005737">
    <property type="term" value="C:cytoplasm"/>
    <property type="evidence" value="ECO:0007669"/>
    <property type="project" value="TreeGrafter"/>
</dbReference>
<dbReference type="eggNOG" id="COG1539">
    <property type="taxonomic scope" value="Bacteria"/>
</dbReference>